<sequence length="335" mass="37316">MDRDLTICTDLGSSLGKGCYYIDNNLHWIAQDNAVEEEKIRDLTADSCVIEYKDRAWTVGASAGNGIYETNIHQQKAEQASLRALGMLGKAIETENFTEGYVDLTVLLPQGEGRYFKTLEANLEKGIYGSTFNGLKPNVKVRRVRVLPEGSGIASQIQDAEAIAIMFGHKDISILYVREGRVITKQSLTLTGMGMIALINECGIHVSDELILATLICREVRNKNGLKLAFSDKEELQSARRILKSAKAKVWPKISERFDRFRPLTTATKIYVTGGSHPVWGPELKAKFGPKLRYLKTELEEMSAAFPDLSAPEFSGYKNRFTDSYLLIKGGTYES</sequence>
<name>A8ZLF5_ACAM1</name>
<evidence type="ECO:0000313" key="2">
    <source>
        <dbReference type="Proteomes" id="UP000000268"/>
    </source>
</evidence>
<proteinExistence type="predicted"/>
<protein>
    <submittedName>
        <fullName evidence="1">Uncharacterized protein</fullName>
    </submittedName>
</protein>
<keyword evidence="1" id="KW-0614">Plasmid</keyword>
<dbReference type="RefSeq" id="WP_012167130.1">
    <property type="nucleotide sequence ID" value="NC_009927.1"/>
</dbReference>
<reference evidence="1 2" key="1">
    <citation type="journal article" date="2008" name="Proc. Natl. Acad. Sci. U.S.A.">
        <title>Niche adaptation and genome expansion in the chlorophyll d-producing cyanobacterium Acaryochloris marina.</title>
        <authorList>
            <person name="Swingley W.D."/>
            <person name="Chen M."/>
            <person name="Cheung P.C."/>
            <person name="Conrad A.L."/>
            <person name="Dejesa L.C."/>
            <person name="Hao J."/>
            <person name="Honchak B.M."/>
            <person name="Karbach L.E."/>
            <person name="Kurdoglu A."/>
            <person name="Lahiri S."/>
            <person name="Mastrian S.D."/>
            <person name="Miyashita H."/>
            <person name="Page L."/>
            <person name="Ramakrishna P."/>
            <person name="Satoh S."/>
            <person name="Sattley W.M."/>
            <person name="Shimada Y."/>
            <person name="Taylor H.L."/>
            <person name="Tomo T."/>
            <person name="Tsuchiya T."/>
            <person name="Wang Z.T."/>
            <person name="Raymond J."/>
            <person name="Mimuro M."/>
            <person name="Blankenship R.E."/>
            <person name="Touchman J.W."/>
        </authorList>
    </citation>
    <scope>NUCLEOTIDE SEQUENCE [LARGE SCALE GENOMIC DNA]</scope>
    <source>
        <strain evidence="2">MBIC 11017</strain>
        <plasmid evidence="2">Plasmid pREB2</plasmid>
    </source>
</reference>
<gene>
    <name evidence="1" type="ordered locus">AM1_B0263</name>
</gene>
<dbReference type="OrthoDB" id="528098at2"/>
<dbReference type="CDD" id="cd10227">
    <property type="entry name" value="ASKHA_NBD_ParM-like"/>
    <property type="match status" value="1"/>
</dbReference>
<geneLocation type="plasmid" evidence="1 2">
    <name>pREB2</name>
</geneLocation>
<accession>A8ZLF5</accession>
<evidence type="ECO:0000313" key="1">
    <source>
        <dbReference type="EMBL" id="ABW31982.1"/>
    </source>
</evidence>
<dbReference type="HOGENOM" id="CLU_828003_0_0_3"/>
<organism evidence="1 2">
    <name type="scientific">Acaryochloris marina (strain MBIC 11017)</name>
    <dbReference type="NCBI Taxonomy" id="329726"/>
    <lineage>
        <taxon>Bacteria</taxon>
        <taxon>Bacillati</taxon>
        <taxon>Cyanobacteriota</taxon>
        <taxon>Cyanophyceae</taxon>
        <taxon>Acaryochloridales</taxon>
        <taxon>Acaryochloridaceae</taxon>
        <taxon>Acaryochloris</taxon>
    </lineage>
</organism>
<dbReference type="KEGG" id="amr:AM1_B0263"/>
<dbReference type="Proteomes" id="UP000000268">
    <property type="component" value="Plasmid pREB2"/>
</dbReference>
<dbReference type="EMBL" id="CP000839">
    <property type="protein sequence ID" value="ABW31982.1"/>
    <property type="molecule type" value="Genomic_DNA"/>
</dbReference>
<keyword evidence="2" id="KW-1185">Reference proteome</keyword>
<dbReference type="AlphaFoldDB" id="A8ZLF5"/>